<name>A0ABQ9Y8T1_9EUKA</name>
<sequence>MILLLLATFVFSAEDDDDVLFLEYGGKSKTCIEEKSPCHSLDIAVKHAKWTHVTDIAIQGHAELIGEVTFDSNADPFKKSPAEDIDYMMTVDDHSISRNADHYGLTGHGTIVLKGTSNAYMHLYLSSTTNFFHISTSRTPGGVKKEYVFRVEQYGILELMSALVVHPLEVPTTTKLTKLTPKFKTEEWDLKSAAIVVEKGALVIPNMLSSLMNLAVLDPELGVLILKDIDIEKSSVTLYHVNMTSRTSLVPKGVYCMIPNSTTETFNINIIGAGNVLTDWNRKIVSIEQYPLDFHFTDKCAAYDSDDKDKVFRLNKTDVKTIKSNEFQFPEVAISRSNLKMSSKSNGKLNDAGDQLLATFTSEHNSLNVEILQQMKVSIAPRYHTEEVEDKLIRWREMTFYVGSIETEMNEGGVTITQSGQGGKAVAAVPRAKVGISGEYTVKMEFNGAVSYAGCLYSGTRKTVAFASLAVLVAVLLGF</sequence>
<proteinExistence type="predicted"/>
<gene>
    <name evidence="1" type="ORF">BLNAU_4994</name>
</gene>
<accession>A0ABQ9Y8T1</accession>
<reference evidence="1 2" key="1">
    <citation type="journal article" date="2022" name="bioRxiv">
        <title>Genomics of Preaxostyla Flagellates Illuminates Evolutionary Transitions and the Path Towards Mitochondrial Loss.</title>
        <authorList>
            <person name="Novak L.V.F."/>
            <person name="Treitli S.C."/>
            <person name="Pyrih J."/>
            <person name="Halakuc P."/>
            <person name="Pipaliya S.V."/>
            <person name="Vacek V."/>
            <person name="Brzon O."/>
            <person name="Soukal P."/>
            <person name="Eme L."/>
            <person name="Dacks J.B."/>
            <person name="Karnkowska A."/>
            <person name="Elias M."/>
            <person name="Hampl V."/>
        </authorList>
    </citation>
    <scope>NUCLEOTIDE SEQUENCE [LARGE SCALE GENOMIC DNA]</scope>
    <source>
        <strain evidence="1">NAU3</strain>
        <tissue evidence="1">Gut</tissue>
    </source>
</reference>
<keyword evidence="2" id="KW-1185">Reference proteome</keyword>
<dbReference type="EMBL" id="JARBJD010000025">
    <property type="protein sequence ID" value="KAK2960111.1"/>
    <property type="molecule type" value="Genomic_DNA"/>
</dbReference>
<evidence type="ECO:0000313" key="1">
    <source>
        <dbReference type="EMBL" id="KAK2960111.1"/>
    </source>
</evidence>
<protein>
    <submittedName>
        <fullName evidence="1">Uncharacterized protein</fullName>
    </submittedName>
</protein>
<comment type="caution">
    <text evidence="1">The sequence shown here is derived from an EMBL/GenBank/DDBJ whole genome shotgun (WGS) entry which is preliminary data.</text>
</comment>
<organism evidence="1 2">
    <name type="scientific">Blattamonas nauphoetae</name>
    <dbReference type="NCBI Taxonomy" id="2049346"/>
    <lineage>
        <taxon>Eukaryota</taxon>
        <taxon>Metamonada</taxon>
        <taxon>Preaxostyla</taxon>
        <taxon>Oxymonadida</taxon>
        <taxon>Blattamonas</taxon>
    </lineage>
</organism>
<dbReference type="Proteomes" id="UP001281761">
    <property type="component" value="Unassembled WGS sequence"/>
</dbReference>
<evidence type="ECO:0000313" key="2">
    <source>
        <dbReference type="Proteomes" id="UP001281761"/>
    </source>
</evidence>